<feature type="region of interest" description="Disordered" evidence="1">
    <location>
        <begin position="1"/>
        <end position="29"/>
    </location>
</feature>
<feature type="compositionally biased region" description="Basic and acidic residues" evidence="1">
    <location>
        <begin position="15"/>
        <end position="29"/>
    </location>
</feature>
<gene>
    <name evidence="2" type="ORF">BaRGS_00010504</name>
</gene>
<keyword evidence="3" id="KW-1185">Reference proteome</keyword>
<evidence type="ECO:0000313" key="3">
    <source>
        <dbReference type="Proteomes" id="UP001519460"/>
    </source>
</evidence>
<sequence>MSKGTPHNLASAVREVAEKESRTSPEKGRAKVRLLLGCSSTLDVPKNEGEGEPLQFPSVQTAWPPGNGAPATWAFSMDHTWYRVFAQVGHSRLVRTVNRTRHRPKNDKQDWMPAVKTHFGVGGVG</sequence>
<dbReference type="AlphaFoldDB" id="A0ABD0LFL9"/>
<name>A0ABD0LFL9_9CAEN</name>
<evidence type="ECO:0000256" key="1">
    <source>
        <dbReference type="SAM" id="MobiDB-lite"/>
    </source>
</evidence>
<comment type="caution">
    <text evidence="2">The sequence shown here is derived from an EMBL/GenBank/DDBJ whole genome shotgun (WGS) entry which is preliminary data.</text>
</comment>
<evidence type="ECO:0000313" key="2">
    <source>
        <dbReference type="EMBL" id="KAK7498244.1"/>
    </source>
</evidence>
<protein>
    <submittedName>
        <fullName evidence="2">Uncharacterized protein</fullName>
    </submittedName>
</protein>
<proteinExistence type="predicted"/>
<organism evidence="2 3">
    <name type="scientific">Batillaria attramentaria</name>
    <dbReference type="NCBI Taxonomy" id="370345"/>
    <lineage>
        <taxon>Eukaryota</taxon>
        <taxon>Metazoa</taxon>
        <taxon>Spiralia</taxon>
        <taxon>Lophotrochozoa</taxon>
        <taxon>Mollusca</taxon>
        <taxon>Gastropoda</taxon>
        <taxon>Caenogastropoda</taxon>
        <taxon>Sorbeoconcha</taxon>
        <taxon>Cerithioidea</taxon>
        <taxon>Batillariidae</taxon>
        <taxon>Batillaria</taxon>
    </lineage>
</organism>
<accession>A0ABD0LFL9</accession>
<dbReference type="EMBL" id="JACVVK020000052">
    <property type="protein sequence ID" value="KAK7498244.1"/>
    <property type="molecule type" value="Genomic_DNA"/>
</dbReference>
<reference evidence="2 3" key="1">
    <citation type="journal article" date="2023" name="Sci. Data">
        <title>Genome assembly of the Korean intertidal mud-creeper Batillaria attramentaria.</title>
        <authorList>
            <person name="Patra A.K."/>
            <person name="Ho P.T."/>
            <person name="Jun S."/>
            <person name="Lee S.J."/>
            <person name="Kim Y."/>
            <person name="Won Y.J."/>
        </authorList>
    </citation>
    <scope>NUCLEOTIDE SEQUENCE [LARGE SCALE GENOMIC DNA]</scope>
    <source>
        <strain evidence="2">Wonlab-2016</strain>
    </source>
</reference>
<dbReference type="Proteomes" id="UP001519460">
    <property type="component" value="Unassembled WGS sequence"/>
</dbReference>